<gene>
    <name evidence="3" type="ORF">Cni_G09320</name>
</gene>
<feature type="transmembrane region" description="Helical" evidence="2">
    <location>
        <begin position="226"/>
        <end position="253"/>
    </location>
</feature>
<keyword evidence="2" id="KW-0472">Membrane</keyword>
<feature type="transmembrane region" description="Helical" evidence="2">
    <location>
        <begin position="184"/>
        <end position="206"/>
    </location>
</feature>
<evidence type="ECO:0000256" key="1">
    <source>
        <dbReference type="SAM" id="MobiDB-lite"/>
    </source>
</evidence>
<evidence type="ECO:0008006" key="5">
    <source>
        <dbReference type="Google" id="ProtNLM"/>
    </source>
</evidence>
<protein>
    <recommendedName>
        <fullName evidence="5">Embryo defective 2759</fullName>
    </recommendedName>
</protein>
<evidence type="ECO:0000313" key="4">
    <source>
        <dbReference type="Proteomes" id="UP001327560"/>
    </source>
</evidence>
<dbReference type="AlphaFoldDB" id="A0AAQ3K235"/>
<name>A0AAQ3K235_9LILI</name>
<sequence length="335" mass="38540">MALIAYQTQGPFLSHPLSYKASIPRENCGSPTVKFIYKTHEFVRLKHHFCVREQSVPLRERKTFKIFSFKSNAQNDGPERRNSKISRPPVQISGMQQGREDVLSESHDVQKHPLSYTSEDKDSSTTLRSLAIKKLFGKWLIMLRTQTSNQTMDENLTENAAQCATSESQEVITGTKPGNILKTALVYFLGLDAAISIPLSIFIPLFMTVKVVHGAEVVKELTPLWILGPLIVALYVKIIQGLCSLCLCFFMLAGNLIKNLPRFYQYIIEGKLRAYLWTHLVKPFVDIKNLDYRVYITKKYKQLEAWTVDKYLDFVESIWPYYCRTIRFLKKANLL</sequence>
<dbReference type="PANTHER" id="PTHR48223">
    <property type="entry name" value="DEFECTIVE 2759, PUTATIVE ISOFORM 1-RELATED"/>
    <property type="match status" value="1"/>
</dbReference>
<feature type="compositionally biased region" description="Basic and acidic residues" evidence="1">
    <location>
        <begin position="98"/>
        <end position="111"/>
    </location>
</feature>
<reference evidence="3 4" key="1">
    <citation type="submission" date="2023-10" db="EMBL/GenBank/DDBJ databases">
        <title>Chromosome-scale genome assembly provides insights into flower coloration mechanisms of Canna indica.</title>
        <authorList>
            <person name="Li C."/>
        </authorList>
    </citation>
    <scope>NUCLEOTIDE SEQUENCE [LARGE SCALE GENOMIC DNA]</scope>
    <source>
        <tissue evidence="3">Flower</tissue>
    </source>
</reference>
<dbReference type="EMBL" id="CP136892">
    <property type="protein sequence ID" value="WOL00609.1"/>
    <property type="molecule type" value="Genomic_DNA"/>
</dbReference>
<proteinExistence type="predicted"/>
<evidence type="ECO:0000313" key="3">
    <source>
        <dbReference type="EMBL" id="WOL00609.1"/>
    </source>
</evidence>
<keyword evidence="4" id="KW-1185">Reference proteome</keyword>
<feature type="region of interest" description="Disordered" evidence="1">
    <location>
        <begin position="71"/>
        <end position="121"/>
    </location>
</feature>
<dbReference type="PANTHER" id="PTHR48223:SF1">
    <property type="entry name" value="ABC TRANSMEMBRANE TYPE-1 DOMAIN-CONTAINING PROTEIN"/>
    <property type="match status" value="1"/>
</dbReference>
<keyword evidence="2" id="KW-0812">Transmembrane</keyword>
<evidence type="ECO:0000256" key="2">
    <source>
        <dbReference type="SAM" id="Phobius"/>
    </source>
</evidence>
<dbReference type="Proteomes" id="UP001327560">
    <property type="component" value="Chromosome 3"/>
</dbReference>
<keyword evidence="2" id="KW-1133">Transmembrane helix</keyword>
<organism evidence="3 4">
    <name type="scientific">Canna indica</name>
    <name type="common">Indian-shot</name>
    <dbReference type="NCBI Taxonomy" id="4628"/>
    <lineage>
        <taxon>Eukaryota</taxon>
        <taxon>Viridiplantae</taxon>
        <taxon>Streptophyta</taxon>
        <taxon>Embryophyta</taxon>
        <taxon>Tracheophyta</taxon>
        <taxon>Spermatophyta</taxon>
        <taxon>Magnoliopsida</taxon>
        <taxon>Liliopsida</taxon>
        <taxon>Zingiberales</taxon>
        <taxon>Cannaceae</taxon>
        <taxon>Canna</taxon>
    </lineage>
</organism>
<accession>A0AAQ3K235</accession>